<gene>
    <name evidence="6" type="ORF">EV378_1536</name>
</gene>
<evidence type="ECO:0000256" key="3">
    <source>
        <dbReference type="ARBA" id="ARBA00022842"/>
    </source>
</evidence>
<dbReference type="OrthoDB" id="3518032at2"/>
<dbReference type="GO" id="GO:0000162">
    <property type="term" value="P:L-tryptophan biosynthetic process"/>
    <property type="evidence" value="ECO:0007669"/>
    <property type="project" value="TreeGrafter"/>
</dbReference>
<organism evidence="6 7">
    <name type="scientific">Pseudonocardia endophytica</name>
    <dbReference type="NCBI Taxonomy" id="401976"/>
    <lineage>
        <taxon>Bacteria</taxon>
        <taxon>Bacillati</taxon>
        <taxon>Actinomycetota</taxon>
        <taxon>Actinomycetes</taxon>
        <taxon>Pseudonocardiales</taxon>
        <taxon>Pseudonocardiaceae</taxon>
        <taxon>Pseudonocardia</taxon>
    </lineage>
</organism>
<keyword evidence="3" id="KW-0460">Magnesium</keyword>
<dbReference type="Proteomes" id="UP000295560">
    <property type="component" value="Unassembled WGS sequence"/>
</dbReference>
<evidence type="ECO:0000256" key="4">
    <source>
        <dbReference type="ARBA" id="ARBA00023239"/>
    </source>
</evidence>
<dbReference type="SUPFAM" id="SSF56322">
    <property type="entry name" value="ADC synthase"/>
    <property type="match status" value="1"/>
</dbReference>
<dbReference type="AlphaFoldDB" id="A0A4V2PIR9"/>
<keyword evidence="4" id="KW-0456">Lyase</keyword>
<feature type="domain" description="Chorismate-utilising enzyme C-terminal" evidence="5">
    <location>
        <begin position="175"/>
        <end position="428"/>
    </location>
</feature>
<dbReference type="GO" id="GO:0008909">
    <property type="term" value="F:isochorismate synthase activity"/>
    <property type="evidence" value="ECO:0007669"/>
    <property type="project" value="InterPro"/>
</dbReference>
<evidence type="ECO:0000259" key="5">
    <source>
        <dbReference type="Pfam" id="PF00425"/>
    </source>
</evidence>
<dbReference type="InterPro" id="IPR019996">
    <property type="entry name" value="Salicylate_synthase"/>
</dbReference>
<evidence type="ECO:0000313" key="6">
    <source>
        <dbReference type="EMBL" id="TCK25716.1"/>
    </source>
</evidence>
<name>A0A4V2PIR9_PSEEN</name>
<dbReference type="NCBIfam" id="TIGR03494">
    <property type="entry name" value="salicyl_syn"/>
    <property type="match status" value="1"/>
</dbReference>
<evidence type="ECO:0000256" key="1">
    <source>
        <dbReference type="ARBA" id="ARBA00001946"/>
    </source>
</evidence>
<keyword evidence="7" id="KW-1185">Reference proteome</keyword>
<dbReference type="Pfam" id="PF00425">
    <property type="entry name" value="Chorismate_bind"/>
    <property type="match status" value="1"/>
</dbReference>
<proteinExistence type="predicted"/>
<evidence type="ECO:0000313" key="7">
    <source>
        <dbReference type="Proteomes" id="UP000295560"/>
    </source>
</evidence>
<protein>
    <submittedName>
        <fullName evidence="6">Anthranilate synthase component 1/salicylate synthetase</fullName>
    </submittedName>
</protein>
<accession>A0A4V2PIR9</accession>
<dbReference type="PANTHER" id="PTHR11236">
    <property type="entry name" value="AMINOBENZOATE/ANTHRANILATE SYNTHASE"/>
    <property type="match status" value="1"/>
</dbReference>
<dbReference type="PRINTS" id="PR00095">
    <property type="entry name" value="ANTSNTHASEI"/>
</dbReference>
<comment type="cofactor">
    <cofactor evidence="1">
        <name>Mg(2+)</name>
        <dbReference type="ChEBI" id="CHEBI:18420"/>
    </cofactor>
</comment>
<reference evidence="6 7" key="1">
    <citation type="submission" date="2019-03" db="EMBL/GenBank/DDBJ databases">
        <title>Sequencing the genomes of 1000 actinobacteria strains.</title>
        <authorList>
            <person name="Klenk H.-P."/>
        </authorList>
    </citation>
    <scope>NUCLEOTIDE SEQUENCE [LARGE SCALE GENOMIC DNA]</scope>
    <source>
        <strain evidence="6 7">DSM 44969</strain>
    </source>
</reference>
<dbReference type="EMBL" id="SMFZ01000001">
    <property type="protein sequence ID" value="TCK25716.1"/>
    <property type="molecule type" value="Genomic_DNA"/>
</dbReference>
<sequence length="446" mass="47954">MSTTGTLGYREETVHGRFDPVTTGARLAASGLFESHVVYEREGRCTFAGGALGEVTVHDDRVRTRWRDAVTELPRTDRPLRQVGDALAALPWPGWNAYGWVEFELADPDPNGRAVGCRPGLHLTVPHTEVVIRPDRVRVRSADPERSAAVRGLLAGTDAPEPAAAEPIAVDGDARSYQDAVARAVEEIRRGALQKVILSRSVPVPFPVDLVGTYLRGRAANTPARSFLIDLGGRRAVGFSPETVVEVAPDGRVETQPLAGTRAFGLGHGADERLTTELLSDPKEVFEHAVSVKLAYDELHAVCAPGSVAVTELMAVRRRGSVQHLASRVAGRLAATRTAWDALAAVFPAVTASGIPKAAAYECIRRWESQPRGLYAGAVLTASHDGSLDACLVLRTLFEEDGRAWLRAGAGVVAGSVPEREYEETCEKLRSIAPHVVPSPRAETRI</sequence>
<dbReference type="GO" id="GO:0016833">
    <property type="term" value="F:oxo-acid-lyase activity"/>
    <property type="evidence" value="ECO:0007669"/>
    <property type="project" value="InterPro"/>
</dbReference>
<evidence type="ECO:0000256" key="2">
    <source>
        <dbReference type="ARBA" id="ARBA00022723"/>
    </source>
</evidence>
<dbReference type="InterPro" id="IPR019999">
    <property type="entry name" value="Anth_synth_I-like"/>
</dbReference>
<comment type="caution">
    <text evidence="6">The sequence shown here is derived from an EMBL/GenBank/DDBJ whole genome shotgun (WGS) entry which is preliminary data.</text>
</comment>
<dbReference type="RefSeq" id="WP_132422149.1">
    <property type="nucleotide sequence ID" value="NZ_SMFZ01000001.1"/>
</dbReference>
<dbReference type="InterPro" id="IPR015890">
    <property type="entry name" value="Chorismate_C"/>
</dbReference>
<keyword evidence="2" id="KW-0479">Metal-binding</keyword>
<dbReference type="Gene3D" id="3.60.120.10">
    <property type="entry name" value="Anthranilate synthase"/>
    <property type="match status" value="1"/>
</dbReference>
<dbReference type="GO" id="GO:0046872">
    <property type="term" value="F:metal ion binding"/>
    <property type="evidence" value="ECO:0007669"/>
    <property type="project" value="UniProtKB-KW"/>
</dbReference>
<dbReference type="InterPro" id="IPR005801">
    <property type="entry name" value="ADC_synthase"/>
</dbReference>
<dbReference type="PANTHER" id="PTHR11236:SF48">
    <property type="entry name" value="ISOCHORISMATE SYNTHASE MENF"/>
    <property type="match status" value="1"/>
</dbReference>